<evidence type="ECO:0000256" key="3">
    <source>
        <dbReference type="ARBA" id="ARBA00004174"/>
    </source>
</evidence>
<organism evidence="14 16">
    <name type="scientific">Arctia plantaginis</name>
    <name type="common">Wood tiger moth</name>
    <name type="synonym">Phalaena plantaginis</name>
    <dbReference type="NCBI Taxonomy" id="874455"/>
    <lineage>
        <taxon>Eukaryota</taxon>
        <taxon>Metazoa</taxon>
        <taxon>Ecdysozoa</taxon>
        <taxon>Arthropoda</taxon>
        <taxon>Hexapoda</taxon>
        <taxon>Insecta</taxon>
        <taxon>Pterygota</taxon>
        <taxon>Neoptera</taxon>
        <taxon>Endopterygota</taxon>
        <taxon>Lepidoptera</taxon>
        <taxon>Glossata</taxon>
        <taxon>Ditrysia</taxon>
        <taxon>Noctuoidea</taxon>
        <taxon>Erebidae</taxon>
        <taxon>Arctiinae</taxon>
        <taxon>Arctia</taxon>
    </lineage>
</organism>
<evidence type="ECO:0000256" key="5">
    <source>
        <dbReference type="ARBA" id="ARBA00010617"/>
    </source>
</evidence>
<dbReference type="GO" id="GO:0004497">
    <property type="term" value="F:monooxygenase activity"/>
    <property type="evidence" value="ECO:0007669"/>
    <property type="project" value="UniProtKB-KW"/>
</dbReference>
<keyword evidence="16" id="KW-1185">Reference proteome</keyword>
<dbReference type="Proteomes" id="UP000494106">
    <property type="component" value="Unassembled WGS sequence"/>
</dbReference>
<dbReference type="EMBL" id="CADEBC010000135">
    <property type="protein sequence ID" value="CAB3223909.1"/>
    <property type="molecule type" value="Genomic_DNA"/>
</dbReference>
<dbReference type="AlphaFoldDB" id="A0A8S0YWG3"/>
<dbReference type="SUPFAM" id="SSF48264">
    <property type="entry name" value="Cytochrome P450"/>
    <property type="match status" value="1"/>
</dbReference>
<dbReference type="GO" id="GO:0020037">
    <property type="term" value="F:heme binding"/>
    <property type="evidence" value="ECO:0007669"/>
    <property type="project" value="InterPro"/>
</dbReference>
<accession>A0A8S0YWG3</accession>
<evidence type="ECO:0000313" key="15">
    <source>
        <dbReference type="EMBL" id="CAB3247452.1"/>
    </source>
</evidence>
<keyword evidence="11" id="KW-0408">Iron</keyword>
<keyword evidence="9" id="KW-0492">Microsome</keyword>
<evidence type="ECO:0000256" key="11">
    <source>
        <dbReference type="ARBA" id="ARBA00023004"/>
    </source>
</evidence>
<evidence type="ECO:0000256" key="4">
    <source>
        <dbReference type="ARBA" id="ARBA00004406"/>
    </source>
</evidence>
<evidence type="ECO:0000256" key="2">
    <source>
        <dbReference type="ARBA" id="ARBA00003690"/>
    </source>
</evidence>
<dbReference type="EMBL" id="CADEBD010000337">
    <property type="protein sequence ID" value="CAB3247452.1"/>
    <property type="molecule type" value="Genomic_DNA"/>
</dbReference>
<dbReference type="OrthoDB" id="1470350at2759"/>
<keyword evidence="6" id="KW-0349">Heme</keyword>
<evidence type="ECO:0000256" key="7">
    <source>
        <dbReference type="ARBA" id="ARBA00022723"/>
    </source>
</evidence>
<keyword evidence="10" id="KW-0560">Oxidoreductase</keyword>
<evidence type="ECO:0000256" key="13">
    <source>
        <dbReference type="ARBA" id="ARBA00023136"/>
    </source>
</evidence>
<evidence type="ECO:0000256" key="8">
    <source>
        <dbReference type="ARBA" id="ARBA00022824"/>
    </source>
</evidence>
<comment type="similarity">
    <text evidence="5">Belongs to the cytochrome P450 family.</text>
</comment>
<dbReference type="InterPro" id="IPR050196">
    <property type="entry name" value="Cytochrome_P450_Monoox"/>
</dbReference>
<evidence type="ECO:0000256" key="12">
    <source>
        <dbReference type="ARBA" id="ARBA00023033"/>
    </source>
</evidence>
<proteinExistence type="inferred from homology"/>
<dbReference type="PANTHER" id="PTHR24291">
    <property type="entry name" value="CYTOCHROME P450 FAMILY 4"/>
    <property type="match status" value="1"/>
</dbReference>
<comment type="cofactor">
    <cofactor evidence="1">
        <name>heme</name>
        <dbReference type="ChEBI" id="CHEBI:30413"/>
    </cofactor>
</comment>
<evidence type="ECO:0008006" key="18">
    <source>
        <dbReference type="Google" id="ProtNLM"/>
    </source>
</evidence>
<dbReference type="GO" id="GO:0005506">
    <property type="term" value="F:iron ion binding"/>
    <property type="evidence" value="ECO:0007669"/>
    <property type="project" value="InterPro"/>
</dbReference>
<sequence>MAKIPGPKEYFFIGNFLSLYGTPEILYKNTRAWHKTYGRIYKLQGFMFRTIHLSNPDDVEILLSSSRYNNKDMPYTFFYNWLGDGLLISNGETWQRQRKLLTPAFNFTILQKFFTNFCEHTQVLLDSLKIEVGKTKTDLTPLMRKLDVVTR</sequence>
<dbReference type="Pfam" id="PF00067">
    <property type="entry name" value="p450"/>
    <property type="match status" value="1"/>
</dbReference>
<name>A0A8S0YWG3_ARCPL</name>
<keyword evidence="8" id="KW-0256">Endoplasmic reticulum</keyword>
<protein>
    <recommendedName>
        <fullName evidence="18">Cytochrome P450</fullName>
    </recommendedName>
</protein>
<dbReference type="GO" id="GO:0005789">
    <property type="term" value="C:endoplasmic reticulum membrane"/>
    <property type="evidence" value="ECO:0007669"/>
    <property type="project" value="UniProtKB-SubCell"/>
</dbReference>
<keyword evidence="7" id="KW-0479">Metal-binding</keyword>
<dbReference type="GO" id="GO:0016705">
    <property type="term" value="F:oxidoreductase activity, acting on paired donors, with incorporation or reduction of molecular oxygen"/>
    <property type="evidence" value="ECO:0007669"/>
    <property type="project" value="InterPro"/>
</dbReference>
<evidence type="ECO:0000256" key="6">
    <source>
        <dbReference type="ARBA" id="ARBA00022617"/>
    </source>
</evidence>
<keyword evidence="13" id="KW-0472">Membrane</keyword>
<comment type="subcellular location">
    <subcellularLocation>
        <location evidence="4">Endoplasmic reticulum membrane</location>
        <topology evidence="4">Peripheral membrane protein</topology>
    </subcellularLocation>
    <subcellularLocation>
        <location evidence="3">Microsome membrane</location>
        <topology evidence="3">Peripheral membrane protein</topology>
    </subcellularLocation>
</comment>
<evidence type="ECO:0000313" key="14">
    <source>
        <dbReference type="EMBL" id="CAB3223909.1"/>
    </source>
</evidence>
<reference evidence="16 17" key="1">
    <citation type="submission" date="2020-04" db="EMBL/GenBank/DDBJ databases">
        <authorList>
            <person name="Wallbank WR R."/>
            <person name="Pardo Diaz C."/>
            <person name="Kozak K."/>
            <person name="Martin S."/>
            <person name="Jiggins C."/>
            <person name="Moest M."/>
            <person name="Warren A I."/>
            <person name="Byers J.R.P. K."/>
            <person name="Montejo-Kovacevich G."/>
            <person name="Yen C E."/>
        </authorList>
    </citation>
    <scope>NUCLEOTIDE SEQUENCE [LARGE SCALE GENOMIC DNA]</scope>
</reference>
<dbReference type="InterPro" id="IPR036396">
    <property type="entry name" value="Cyt_P450_sf"/>
</dbReference>
<evidence type="ECO:0000313" key="17">
    <source>
        <dbReference type="Proteomes" id="UP000494256"/>
    </source>
</evidence>
<gene>
    <name evidence="15" type="ORF">APLA_LOCUS11921</name>
    <name evidence="14" type="ORF">APLA_LOCUS1862</name>
</gene>
<dbReference type="PANTHER" id="PTHR24291:SF189">
    <property type="entry name" value="CYTOCHROME P450 4C3-RELATED"/>
    <property type="match status" value="1"/>
</dbReference>
<dbReference type="Proteomes" id="UP000494256">
    <property type="component" value="Unassembled WGS sequence"/>
</dbReference>
<dbReference type="Gene3D" id="1.10.630.10">
    <property type="entry name" value="Cytochrome P450"/>
    <property type="match status" value="1"/>
</dbReference>
<evidence type="ECO:0000256" key="9">
    <source>
        <dbReference type="ARBA" id="ARBA00022848"/>
    </source>
</evidence>
<evidence type="ECO:0000256" key="1">
    <source>
        <dbReference type="ARBA" id="ARBA00001971"/>
    </source>
</evidence>
<comment type="function">
    <text evidence="2">May be involved in the metabolism of insect hormones and in the breakdown of synthetic insecticides.</text>
</comment>
<evidence type="ECO:0000313" key="16">
    <source>
        <dbReference type="Proteomes" id="UP000494106"/>
    </source>
</evidence>
<dbReference type="InterPro" id="IPR001128">
    <property type="entry name" value="Cyt_P450"/>
</dbReference>
<evidence type="ECO:0000256" key="10">
    <source>
        <dbReference type="ARBA" id="ARBA00023002"/>
    </source>
</evidence>
<comment type="caution">
    <text evidence="14">The sequence shown here is derived from an EMBL/GenBank/DDBJ whole genome shotgun (WGS) entry which is preliminary data.</text>
</comment>
<keyword evidence="12" id="KW-0503">Monooxygenase</keyword>